<dbReference type="RefSeq" id="WP_349962941.1">
    <property type="nucleotide sequence ID" value="NZ_CP157963.1"/>
</dbReference>
<protein>
    <recommendedName>
        <fullName evidence="2">Integrase</fullName>
    </recommendedName>
</protein>
<name>A0AAU7S5W1_9HYPH</name>
<proteinExistence type="predicted"/>
<dbReference type="AlphaFoldDB" id="A0AAU7S5W1"/>
<evidence type="ECO:0008006" key="2">
    <source>
        <dbReference type="Google" id="ProtNLM"/>
    </source>
</evidence>
<dbReference type="EMBL" id="CP157963">
    <property type="protein sequence ID" value="XBT97736.1"/>
    <property type="molecule type" value="Genomic_DNA"/>
</dbReference>
<sequence length="111" mass="12791">MQGFIGADAYRAHKDRRFLKLDDPDMSRNPAFRLSNPHTFLLYERAYKRIAALYYHDRPSLKEILARFASYAERLSRSRRIPADLSPSLINAVSGARLRHVGCKAEIQCIP</sequence>
<keyword evidence="1" id="KW-0614">Plasmid</keyword>
<evidence type="ECO:0000313" key="1">
    <source>
        <dbReference type="EMBL" id="XBT97736.1"/>
    </source>
</evidence>
<gene>
    <name evidence="1" type="ORF">ABM479_34065</name>
</gene>
<organism evidence="1">
    <name type="scientific">Rhizobium sp. ZPR3</name>
    <dbReference type="NCBI Taxonomy" id="3158967"/>
    <lineage>
        <taxon>Bacteria</taxon>
        <taxon>Pseudomonadati</taxon>
        <taxon>Pseudomonadota</taxon>
        <taxon>Alphaproteobacteria</taxon>
        <taxon>Hyphomicrobiales</taxon>
        <taxon>Rhizobiaceae</taxon>
        <taxon>Rhizobium/Agrobacterium group</taxon>
        <taxon>Rhizobium</taxon>
    </lineage>
</organism>
<geneLocation type="plasmid" evidence="1">
    <name>unnamed3</name>
</geneLocation>
<accession>A0AAU7S5W1</accession>
<reference evidence="1" key="1">
    <citation type="submission" date="2024-06" db="EMBL/GenBank/DDBJ databases">
        <authorList>
            <person name="Li T."/>
            <person name="Gao R."/>
        </authorList>
    </citation>
    <scope>NUCLEOTIDE SEQUENCE</scope>
    <source>
        <strain evidence="1">ZPR3</strain>
        <plasmid evidence="1">unnamed3</plasmid>
    </source>
</reference>